<accession>A0A0D0NU84</accession>
<dbReference type="EMBL" id="JXZB01000004">
    <property type="protein sequence ID" value="KIQ62696.1"/>
    <property type="molecule type" value="Genomic_DNA"/>
</dbReference>
<sequence length="62" mass="6987">MSRVAPVVLKVPEVMAVLGMSRGKVYDLIRARKLKSFTEGRSRRIPLTAVHEYVQSKMEEAA</sequence>
<protein>
    <submittedName>
        <fullName evidence="2">Excisionase</fullName>
    </submittedName>
</protein>
<dbReference type="RefSeq" id="WP_043914910.1">
    <property type="nucleotide sequence ID" value="NZ_JXZB01000004.1"/>
</dbReference>
<dbReference type="Pfam" id="PF12728">
    <property type="entry name" value="HTH_17"/>
    <property type="match status" value="1"/>
</dbReference>
<dbReference type="InterPro" id="IPR041657">
    <property type="entry name" value="HTH_17"/>
</dbReference>
<dbReference type="Proteomes" id="UP000032066">
    <property type="component" value="Unassembled WGS sequence"/>
</dbReference>
<dbReference type="GO" id="GO:0003677">
    <property type="term" value="F:DNA binding"/>
    <property type="evidence" value="ECO:0007669"/>
    <property type="project" value="InterPro"/>
</dbReference>
<evidence type="ECO:0000259" key="1">
    <source>
        <dbReference type="Pfam" id="PF12728"/>
    </source>
</evidence>
<evidence type="ECO:0000313" key="3">
    <source>
        <dbReference type="Proteomes" id="UP000032066"/>
    </source>
</evidence>
<feature type="domain" description="Helix-turn-helix" evidence="1">
    <location>
        <begin position="8"/>
        <end position="57"/>
    </location>
</feature>
<dbReference type="NCBIfam" id="TIGR01764">
    <property type="entry name" value="excise"/>
    <property type="match status" value="1"/>
</dbReference>
<proteinExistence type="predicted"/>
<reference evidence="2 3" key="1">
    <citation type="submission" date="2015-02" db="EMBL/GenBank/DDBJ databases">
        <title>Draft genome sequence of Kitasatospora griseola MF730-N6, a bafilomycin, terpentecin and satosporin producer.</title>
        <authorList>
            <person name="Arens J.C."/>
            <person name="Haltli B."/>
            <person name="Kerr R.G."/>
        </authorList>
    </citation>
    <scope>NUCLEOTIDE SEQUENCE [LARGE SCALE GENOMIC DNA]</scope>
    <source>
        <strain evidence="2 3">MF730-N6</strain>
    </source>
</reference>
<dbReference type="PATRIC" id="fig|2064.6.peg.5821"/>
<organism evidence="2 3">
    <name type="scientific">Kitasatospora griseola</name>
    <name type="common">Streptomyces griseolosporeus</name>
    <dbReference type="NCBI Taxonomy" id="2064"/>
    <lineage>
        <taxon>Bacteria</taxon>
        <taxon>Bacillati</taxon>
        <taxon>Actinomycetota</taxon>
        <taxon>Actinomycetes</taxon>
        <taxon>Kitasatosporales</taxon>
        <taxon>Streptomycetaceae</taxon>
        <taxon>Kitasatospora</taxon>
    </lineage>
</organism>
<comment type="caution">
    <text evidence="2">The sequence shown here is derived from an EMBL/GenBank/DDBJ whole genome shotgun (WGS) entry which is preliminary data.</text>
</comment>
<evidence type="ECO:0000313" key="2">
    <source>
        <dbReference type="EMBL" id="KIQ62696.1"/>
    </source>
</evidence>
<gene>
    <name evidence="2" type="ORF">TR51_27415</name>
</gene>
<dbReference type="OrthoDB" id="3789542at2"/>
<name>A0A0D0NU84_KITGR</name>
<dbReference type="STRING" id="2064.TR51_27415"/>
<dbReference type="AlphaFoldDB" id="A0A0D0NU84"/>
<dbReference type="InterPro" id="IPR010093">
    <property type="entry name" value="SinI_DNA-bd"/>
</dbReference>
<keyword evidence="3" id="KW-1185">Reference proteome</keyword>